<accession>A0A8H7UUV6</accession>
<dbReference type="Proteomes" id="UP000650833">
    <property type="component" value="Unassembled WGS sequence"/>
</dbReference>
<evidence type="ECO:0000313" key="8">
    <source>
        <dbReference type="Proteomes" id="UP000650833"/>
    </source>
</evidence>
<feature type="domain" description="Velvet" evidence="6">
    <location>
        <begin position="16"/>
        <end position="187"/>
    </location>
</feature>
<dbReference type="PANTHER" id="PTHR33572">
    <property type="entry name" value="SPORE DEVELOPMENT REGULATOR VOSA"/>
    <property type="match status" value="1"/>
</dbReference>
<dbReference type="PANTHER" id="PTHR33572:SF18">
    <property type="entry name" value="SPORE DEVELOPMENT REGULATOR VOSA"/>
    <property type="match status" value="1"/>
</dbReference>
<proteinExistence type="predicted"/>
<keyword evidence="2" id="KW-0805">Transcription regulation</keyword>
<evidence type="ECO:0000256" key="4">
    <source>
        <dbReference type="ARBA" id="ARBA00023242"/>
    </source>
</evidence>
<evidence type="ECO:0000256" key="2">
    <source>
        <dbReference type="ARBA" id="ARBA00023015"/>
    </source>
</evidence>
<dbReference type="AlphaFoldDB" id="A0A8H7UUV6"/>
<feature type="region of interest" description="Disordered" evidence="5">
    <location>
        <begin position="257"/>
        <end position="293"/>
    </location>
</feature>
<evidence type="ECO:0000256" key="1">
    <source>
        <dbReference type="ARBA" id="ARBA00004123"/>
    </source>
</evidence>
<dbReference type="OrthoDB" id="5599552at2759"/>
<keyword evidence="4" id="KW-0539">Nucleus</keyword>
<evidence type="ECO:0000313" key="7">
    <source>
        <dbReference type="EMBL" id="KAG2199476.1"/>
    </source>
</evidence>
<evidence type="ECO:0000256" key="5">
    <source>
        <dbReference type="SAM" id="MobiDB-lite"/>
    </source>
</evidence>
<comment type="subcellular location">
    <subcellularLocation>
        <location evidence="1">Nucleus</location>
    </subcellularLocation>
</comment>
<dbReference type="Pfam" id="PF11754">
    <property type="entry name" value="Velvet"/>
    <property type="match status" value="2"/>
</dbReference>
<sequence>MSCSYRFMDSSLSQLSNNRDYDIILRQQPTRAKISVPNERDKRSIEPPPILQMQWINFSNEEKKQSLQSPFYFVMVNIVHAENSDTTCPLPTKEYLSGATVSSLYRLRDIDNTDGGFFVFGDLAVKKQGYFRLYFSLFEMIDGIVENRKNTLSNSFMVYTTKQYPGPIESTFLSRTFSDQGVKIRVRKNHQLSTNSATTATSRKKSGTNVVVARKRKYDNTSICHQPLKKEVLSPPSYASDTVVHFGRWQSSLYKCKNSSSSQSSNNNNSNPINHDVSDNTPPSPSMTSSPTLSTCSSSNIIYLPPIAQLPCNIETTSSPFYQLPPLREIMNNKHSTETYTSFPIDTAFFK</sequence>
<comment type="caution">
    <text evidence="7">The sequence shown here is derived from an EMBL/GenBank/DDBJ whole genome shotgun (WGS) entry which is preliminary data.</text>
</comment>
<feature type="compositionally biased region" description="Low complexity" evidence="5">
    <location>
        <begin position="258"/>
        <end position="271"/>
    </location>
</feature>
<reference evidence="7" key="1">
    <citation type="submission" date="2020-12" db="EMBL/GenBank/DDBJ databases">
        <title>Metabolic potential, ecology and presence of endohyphal bacteria is reflected in genomic diversity of Mucoromycotina.</title>
        <authorList>
            <person name="Muszewska A."/>
            <person name="Okrasinska A."/>
            <person name="Steczkiewicz K."/>
            <person name="Drgas O."/>
            <person name="Orlowska M."/>
            <person name="Perlinska-Lenart U."/>
            <person name="Aleksandrzak-Piekarczyk T."/>
            <person name="Szatraj K."/>
            <person name="Zielenkiewicz U."/>
            <person name="Pilsyk S."/>
            <person name="Malc E."/>
            <person name="Mieczkowski P."/>
            <person name="Kruszewska J.S."/>
            <person name="Biernat P."/>
            <person name="Pawlowska J."/>
        </authorList>
    </citation>
    <scope>NUCLEOTIDE SEQUENCE</scope>
    <source>
        <strain evidence="7">CBS 226.32</strain>
    </source>
</reference>
<dbReference type="GO" id="GO:0005634">
    <property type="term" value="C:nucleus"/>
    <property type="evidence" value="ECO:0007669"/>
    <property type="project" value="UniProtKB-SubCell"/>
</dbReference>
<dbReference type="Gene3D" id="2.60.40.3960">
    <property type="entry name" value="Velvet domain"/>
    <property type="match status" value="1"/>
</dbReference>
<organism evidence="7 8">
    <name type="scientific">Mucor plumbeus</name>
    <dbReference type="NCBI Taxonomy" id="97098"/>
    <lineage>
        <taxon>Eukaryota</taxon>
        <taxon>Fungi</taxon>
        <taxon>Fungi incertae sedis</taxon>
        <taxon>Mucoromycota</taxon>
        <taxon>Mucoromycotina</taxon>
        <taxon>Mucoromycetes</taxon>
        <taxon>Mucorales</taxon>
        <taxon>Mucorineae</taxon>
        <taxon>Mucoraceae</taxon>
        <taxon>Mucor</taxon>
    </lineage>
</organism>
<keyword evidence="3" id="KW-0804">Transcription</keyword>
<name>A0A8H7UUV6_9FUNG</name>
<dbReference type="InterPro" id="IPR038491">
    <property type="entry name" value="Velvet_dom_sf"/>
</dbReference>
<evidence type="ECO:0000259" key="6">
    <source>
        <dbReference type="PROSITE" id="PS51821"/>
    </source>
</evidence>
<dbReference type="InterPro" id="IPR037525">
    <property type="entry name" value="Velvet_dom"/>
</dbReference>
<keyword evidence="8" id="KW-1185">Reference proteome</keyword>
<protein>
    <recommendedName>
        <fullName evidence="6">Velvet domain-containing protein</fullName>
    </recommendedName>
</protein>
<gene>
    <name evidence="7" type="ORF">INT46_009340</name>
</gene>
<evidence type="ECO:0000256" key="3">
    <source>
        <dbReference type="ARBA" id="ARBA00023163"/>
    </source>
</evidence>
<dbReference type="PROSITE" id="PS51821">
    <property type="entry name" value="VELVET"/>
    <property type="match status" value="1"/>
</dbReference>
<dbReference type="InterPro" id="IPR021740">
    <property type="entry name" value="Velvet"/>
</dbReference>
<dbReference type="EMBL" id="JAEPRC010000350">
    <property type="protein sequence ID" value="KAG2199476.1"/>
    <property type="molecule type" value="Genomic_DNA"/>
</dbReference>